<sequence>MAKKKSEAVVLNGDVGTVTIQKAIKDNELKTLKTTVCVTRPKFGEIAKLCVDPSAAEAAMEAADEANAKIEIPPKKGELLVRWRAGKKVVCENEGATLRKITFDAHKGELKVEFGEPFLMPVVIFYADNVGVGHILELEPEQKQLAFEGENRIVPPDDVK</sequence>
<name>A0A0F9GP69_9ZZZZ</name>
<comment type="caution">
    <text evidence="1">The sequence shown here is derived from an EMBL/GenBank/DDBJ whole genome shotgun (WGS) entry which is preliminary data.</text>
</comment>
<proteinExistence type="predicted"/>
<dbReference type="EMBL" id="LAZR01025661">
    <property type="protein sequence ID" value="KKL71200.1"/>
    <property type="molecule type" value="Genomic_DNA"/>
</dbReference>
<protein>
    <submittedName>
        <fullName evidence="1">Uncharacterized protein</fullName>
    </submittedName>
</protein>
<dbReference type="AlphaFoldDB" id="A0A0F9GP69"/>
<gene>
    <name evidence="1" type="ORF">LCGC14_2097290</name>
</gene>
<evidence type="ECO:0000313" key="1">
    <source>
        <dbReference type="EMBL" id="KKL71200.1"/>
    </source>
</evidence>
<reference evidence="1" key="1">
    <citation type="journal article" date="2015" name="Nature">
        <title>Complex archaea that bridge the gap between prokaryotes and eukaryotes.</title>
        <authorList>
            <person name="Spang A."/>
            <person name="Saw J.H."/>
            <person name="Jorgensen S.L."/>
            <person name="Zaremba-Niedzwiedzka K."/>
            <person name="Martijn J."/>
            <person name="Lind A.E."/>
            <person name="van Eijk R."/>
            <person name="Schleper C."/>
            <person name="Guy L."/>
            <person name="Ettema T.J."/>
        </authorList>
    </citation>
    <scope>NUCLEOTIDE SEQUENCE</scope>
</reference>
<organism evidence="1">
    <name type="scientific">marine sediment metagenome</name>
    <dbReference type="NCBI Taxonomy" id="412755"/>
    <lineage>
        <taxon>unclassified sequences</taxon>
        <taxon>metagenomes</taxon>
        <taxon>ecological metagenomes</taxon>
    </lineage>
</organism>
<accession>A0A0F9GP69</accession>